<dbReference type="InterPro" id="IPR000182">
    <property type="entry name" value="GNAT_dom"/>
</dbReference>
<keyword evidence="2" id="KW-1277">Toxin-antitoxin system</keyword>
<evidence type="ECO:0000259" key="6">
    <source>
        <dbReference type="Pfam" id="PF13508"/>
    </source>
</evidence>
<dbReference type="Proteomes" id="UP000298009">
    <property type="component" value="Unassembled WGS sequence"/>
</dbReference>
<keyword evidence="3 7" id="KW-0808">Transferase</keyword>
<dbReference type="OrthoDB" id="9801191at2"/>
<evidence type="ECO:0000313" key="7">
    <source>
        <dbReference type="EMBL" id="TGK78599.1"/>
    </source>
</evidence>
<feature type="domain" description="N-acetyltransferase" evidence="6">
    <location>
        <begin position="98"/>
        <end position="156"/>
    </location>
</feature>
<dbReference type="Pfam" id="PF13508">
    <property type="entry name" value="Acetyltransf_7"/>
    <property type="match status" value="1"/>
</dbReference>
<name>A0A4R9I138_9LEPT</name>
<comment type="caution">
    <text evidence="7">The sequence shown here is derived from an EMBL/GenBank/DDBJ whole genome shotgun (WGS) entry which is preliminary data.</text>
</comment>
<accession>A0A4R9I138</accession>
<dbReference type="EMBL" id="RQFK01000033">
    <property type="protein sequence ID" value="TGK78599.1"/>
    <property type="molecule type" value="Genomic_DNA"/>
</dbReference>
<evidence type="ECO:0000256" key="4">
    <source>
        <dbReference type="ARBA" id="ARBA00023315"/>
    </source>
</evidence>
<evidence type="ECO:0000256" key="5">
    <source>
        <dbReference type="ARBA" id="ARBA00049880"/>
    </source>
</evidence>
<dbReference type="Gene3D" id="3.40.630.30">
    <property type="match status" value="1"/>
</dbReference>
<proteinExistence type="predicted"/>
<organism evidence="7 8">
    <name type="scientific">Leptospira noumeaensis</name>
    <dbReference type="NCBI Taxonomy" id="2484964"/>
    <lineage>
        <taxon>Bacteria</taxon>
        <taxon>Pseudomonadati</taxon>
        <taxon>Spirochaetota</taxon>
        <taxon>Spirochaetia</taxon>
        <taxon>Leptospirales</taxon>
        <taxon>Leptospiraceae</taxon>
        <taxon>Leptospira</taxon>
    </lineage>
</organism>
<dbReference type="GO" id="GO:0016747">
    <property type="term" value="F:acyltransferase activity, transferring groups other than amino-acyl groups"/>
    <property type="evidence" value="ECO:0007669"/>
    <property type="project" value="InterPro"/>
</dbReference>
<dbReference type="RefSeq" id="WP_135603120.1">
    <property type="nucleotide sequence ID" value="NZ_RQFK01000033.1"/>
</dbReference>
<reference evidence="7" key="1">
    <citation type="journal article" date="2019" name="PLoS Negl. Trop. Dis.">
        <title>Revisiting the worldwide diversity of Leptospira species in the environment.</title>
        <authorList>
            <person name="Vincent A.T."/>
            <person name="Schiettekatte O."/>
            <person name="Bourhy P."/>
            <person name="Veyrier F.J."/>
            <person name="Picardeau M."/>
        </authorList>
    </citation>
    <scope>NUCLEOTIDE SEQUENCE [LARGE SCALE GENOMIC DNA]</scope>
    <source>
        <strain evidence="7">201800287</strain>
    </source>
</reference>
<dbReference type="AlphaFoldDB" id="A0A4R9I138"/>
<sequence length="178" mass="20574">MDWENIRLYRLDSKNNILPFDCGDSDLNEFLLNDSLVYTESLIAVTYIFENSKNQNTVAFFSVINDKISAEQTNNSGWKKFRKSIPEKKRFKSYPAVKIGRLGVAIQYQNQGLGSDILNYIKGLFLDSNKTGCRFVTVDAYNNKETLSFYEKNGFVYLTQSDTNEDTRLMYFDLITLV</sequence>
<evidence type="ECO:0000256" key="1">
    <source>
        <dbReference type="ARBA" id="ARBA00022491"/>
    </source>
</evidence>
<evidence type="ECO:0000256" key="3">
    <source>
        <dbReference type="ARBA" id="ARBA00022679"/>
    </source>
</evidence>
<dbReference type="InterPro" id="IPR016181">
    <property type="entry name" value="Acyl_CoA_acyltransferase"/>
</dbReference>
<dbReference type="PANTHER" id="PTHR36449:SF1">
    <property type="entry name" value="ACETYLTRANSFERASE"/>
    <property type="match status" value="1"/>
</dbReference>
<gene>
    <name evidence="7" type="ORF">EHQ24_18815</name>
</gene>
<keyword evidence="1" id="KW-0678">Repressor</keyword>
<dbReference type="PANTHER" id="PTHR36449">
    <property type="entry name" value="ACETYLTRANSFERASE-RELATED"/>
    <property type="match status" value="1"/>
</dbReference>
<keyword evidence="8" id="KW-1185">Reference proteome</keyword>
<evidence type="ECO:0000256" key="2">
    <source>
        <dbReference type="ARBA" id="ARBA00022649"/>
    </source>
</evidence>
<keyword evidence="4" id="KW-0012">Acyltransferase</keyword>
<dbReference type="SUPFAM" id="SSF55729">
    <property type="entry name" value="Acyl-CoA N-acyltransferases (Nat)"/>
    <property type="match status" value="1"/>
</dbReference>
<protein>
    <submittedName>
        <fullName evidence="7">GNAT family N-acetyltransferase</fullName>
    </submittedName>
</protein>
<comment type="catalytic activity">
    <reaction evidence="5">
        <text>glycyl-tRNA(Gly) + acetyl-CoA = N-acetylglycyl-tRNA(Gly) + CoA + H(+)</text>
        <dbReference type="Rhea" id="RHEA:81867"/>
        <dbReference type="Rhea" id="RHEA-COMP:9683"/>
        <dbReference type="Rhea" id="RHEA-COMP:19766"/>
        <dbReference type="ChEBI" id="CHEBI:15378"/>
        <dbReference type="ChEBI" id="CHEBI:57287"/>
        <dbReference type="ChEBI" id="CHEBI:57288"/>
        <dbReference type="ChEBI" id="CHEBI:78522"/>
        <dbReference type="ChEBI" id="CHEBI:232036"/>
    </reaction>
</comment>
<evidence type="ECO:0000313" key="8">
    <source>
        <dbReference type="Proteomes" id="UP000298009"/>
    </source>
</evidence>